<name>A0ABQ8ZDL1_9EUKA</name>
<keyword evidence="1" id="KW-0547">Nucleotide-binding</keyword>
<dbReference type="Gene3D" id="3.40.50.300">
    <property type="entry name" value="P-loop containing nucleotide triphosphate hydrolases"/>
    <property type="match status" value="1"/>
</dbReference>
<evidence type="ECO:0000313" key="6">
    <source>
        <dbReference type="Proteomes" id="UP001150062"/>
    </source>
</evidence>
<dbReference type="InterPro" id="IPR021520">
    <property type="entry name" value="Stealth_CR2"/>
</dbReference>
<keyword evidence="3" id="KW-0175">Coiled coil</keyword>
<dbReference type="SMART" id="SM00173">
    <property type="entry name" value="RAS"/>
    <property type="match status" value="1"/>
</dbReference>
<evidence type="ECO:0000256" key="3">
    <source>
        <dbReference type="SAM" id="Coils"/>
    </source>
</evidence>
<keyword evidence="6" id="KW-1185">Reference proteome</keyword>
<evidence type="ECO:0000256" key="1">
    <source>
        <dbReference type="ARBA" id="ARBA00022741"/>
    </source>
</evidence>
<evidence type="ECO:0000256" key="2">
    <source>
        <dbReference type="ARBA" id="ARBA00023134"/>
    </source>
</evidence>
<dbReference type="EMBL" id="JAOAOG010000015">
    <property type="protein sequence ID" value="KAJ6254992.1"/>
    <property type="molecule type" value="Genomic_DNA"/>
</dbReference>
<dbReference type="SMART" id="SM00175">
    <property type="entry name" value="RAB"/>
    <property type="match status" value="1"/>
</dbReference>
<dbReference type="SMART" id="SM00176">
    <property type="entry name" value="RAN"/>
    <property type="match status" value="1"/>
</dbReference>
<dbReference type="InterPro" id="IPR001806">
    <property type="entry name" value="Small_GTPase"/>
</dbReference>
<dbReference type="InterPro" id="IPR027417">
    <property type="entry name" value="P-loop_NTPase"/>
</dbReference>
<dbReference type="SMART" id="SM00174">
    <property type="entry name" value="RHO"/>
    <property type="match status" value="1"/>
</dbReference>
<proteinExistence type="predicted"/>
<dbReference type="CDD" id="cd00876">
    <property type="entry name" value="Ras"/>
    <property type="match status" value="1"/>
</dbReference>
<dbReference type="SUPFAM" id="SSF52540">
    <property type="entry name" value="P-loop containing nucleoside triphosphate hydrolases"/>
    <property type="match status" value="1"/>
</dbReference>
<evidence type="ECO:0000259" key="4">
    <source>
        <dbReference type="Pfam" id="PF11380"/>
    </source>
</evidence>
<dbReference type="PRINTS" id="PR00449">
    <property type="entry name" value="RASTRNSFRMNG"/>
</dbReference>
<dbReference type="Pfam" id="PF00071">
    <property type="entry name" value="Ras"/>
    <property type="match status" value="1"/>
</dbReference>
<dbReference type="InterPro" id="IPR005225">
    <property type="entry name" value="Small_GTP-bd"/>
</dbReference>
<keyword evidence="2" id="KW-0342">GTP-binding</keyword>
<reference evidence="5" key="1">
    <citation type="submission" date="2022-08" db="EMBL/GenBank/DDBJ databases">
        <title>Novel sulfate-reducing endosymbionts in the free-living metamonad Anaeramoeba.</title>
        <authorList>
            <person name="Jerlstrom-Hultqvist J."/>
            <person name="Cepicka I."/>
            <person name="Gallot-Lavallee L."/>
            <person name="Salas-Leiva D."/>
            <person name="Curtis B.A."/>
            <person name="Zahonova K."/>
            <person name="Pipaliya S."/>
            <person name="Dacks J."/>
            <person name="Roger A.J."/>
        </authorList>
    </citation>
    <scope>NUCLEOTIDE SEQUENCE</scope>
    <source>
        <strain evidence="5">Schooner1</strain>
    </source>
</reference>
<sequence>MSDNYFKIAVVGGGGVGKSCLTIRFLRDMFIEKYDPTIEESYRKDVMVDEQAVTLEILDTAGQEEYTSIRDRYLRKQDGFACVFSLTSKATVGEVKRAFLHIRRVKDEDDIVGVLIANKCDISEEERAVSSDVGKDLAREFNVPYVECSAKTGENVHDSFYTIVREIRKARKNNIVLFRNHDSESEINQEMLFFTQTDLQTMEFDLETKKQIIAQAQSNPDNLKDKKEKEKLEALVSKYEKDKVNYQIKKEIVQDEGKIDIVLSWAGIISGMSERNRYNYELQFSLRAIHKYLPWINKIYILINSDTKPPYWLKENYPNSKIVIVDRCTLIANPAHCPTYNTFAIYTVVHKIPGLANKFILMDDDFFFNRPVGPEYMFTPMGLPIVYQDYEKTTTYGNTDPLLPEIRSKGYPRWKYAPWTHIPMPMRRDYIIKFDENYPGYLELVQSHYEKRYRQLTEEVSMTYYLFFKNKGWIKTPGRQKAMFFQTPKFHKNDITQEFENYYNIIVNRKKIAFNVNDSFSTKKDVYKKQRKVLWDFYMKLYPETPDYELPNPNHKKYS</sequence>
<protein>
    <submittedName>
        <fullName evidence="5">Ras</fullName>
    </submittedName>
</protein>
<accession>A0ABQ8ZDL1</accession>
<feature type="coiled-coil region" evidence="3">
    <location>
        <begin position="222"/>
        <end position="256"/>
    </location>
</feature>
<comment type="caution">
    <text evidence="5">The sequence shown here is derived from an EMBL/GenBank/DDBJ whole genome shotgun (WGS) entry which is preliminary data.</text>
</comment>
<evidence type="ECO:0000313" key="5">
    <source>
        <dbReference type="EMBL" id="KAJ6254992.1"/>
    </source>
</evidence>
<dbReference type="NCBIfam" id="TIGR00231">
    <property type="entry name" value="small_GTP"/>
    <property type="match status" value="1"/>
</dbReference>
<gene>
    <name evidence="5" type="ORF">M0813_11777</name>
</gene>
<dbReference type="PROSITE" id="PS51419">
    <property type="entry name" value="RAB"/>
    <property type="match status" value="1"/>
</dbReference>
<dbReference type="PROSITE" id="PS51421">
    <property type="entry name" value="RAS"/>
    <property type="match status" value="1"/>
</dbReference>
<organism evidence="5 6">
    <name type="scientific">Anaeramoeba flamelloides</name>
    <dbReference type="NCBI Taxonomy" id="1746091"/>
    <lineage>
        <taxon>Eukaryota</taxon>
        <taxon>Metamonada</taxon>
        <taxon>Anaeramoebidae</taxon>
        <taxon>Anaeramoeba</taxon>
    </lineage>
</organism>
<dbReference type="PROSITE" id="PS51420">
    <property type="entry name" value="RHO"/>
    <property type="match status" value="1"/>
</dbReference>
<dbReference type="PANTHER" id="PTHR24070">
    <property type="entry name" value="RAS, DI-RAS, AND RHEB FAMILY MEMBERS OF SMALL GTPASE SUPERFAMILY"/>
    <property type="match status" value="1"/>
</dbReference>
<feature type="domain" description="Stealth protein CR2 conserved region 2" evidence="4">
    <location>
        <begin position="277"/>
        <end position="382"/>
    </location>
</feature>
<dbReference type="Proteomes" id="UP001150062">
    <property type="component" value="Unassembled WGS sequence"/>
</dbReference>
<dbReference type="Pfam" id="PF11380">
    <property type="entry name" value="Stealth_CR2"/>
    <property type="match status" value="1"/>
</dbReference>
<dbReference type="InterPro" id="IPR020849">
    <property type="entry name" value="Small_GTPase_Ras-type"/>
</dbReference>